<organism evidence="9 10">
    <name type="scientific">Herbidospora galbida</name>
    <dbReference type="NCBI Taxonomy" id="2575442"/>
    <lineage>
        <taxon>Bacteria</taxon>
        <taxon>Bacillati</taxon>
        <taxon>Actinomycetota</taxon>
        <taxon>Actinomycetes</taxon>
        <taxon>Streptosporangiales</taxon>
        <taxon>Streptosporangiaceae</taxon>
        <taxon>Herbidospora</taxon>
    </lineage>
</organism>
<comment type="similarity">
    <text evidence="7">Belongs to the glycosyltransferase 87 family.</text>
</comment>
<dbReference type="GO" id="GO:0016758">
    <property type="term" value="F:hexosyltransferase activity"/>
    <property type="evidence" value="ECO:0007669"/>
    <property type="project" value="InterPro"/>
</dbReference>
<dbReference type="Proteomes" id="UP000308705">
    <property type="component" value="Unassembled WGS sequence"/>
</dbReference>
<evidence type="ECO:0000256" key="5">
    <source>
        <dbReference type="ARBA" id="ARBA00022989"/>
    </source>
</evidence>
<feature type="transmembrane region" description="Helical" evidence="8">
    <location>
        <begin position="177"/>
        <end position="204"/>
    </location>
</feature>
<dbReference type="InterPro" id="IPR016570">
    <property type="entry name" value="UCP010361"/>
</dbReference>
<feature type="transmembrane region" description="Helical" evidence="8">
    <location>
        <begin position="108"/>
        <end position="133"/>
    </location>
</feature>
<keyword evidence="2" id="KW-1003">Cell membrane</keyword>
<evidence type="ECO:0000256" key="6">
    <source>
        <dbReference type="ARBA" id="ARBA00023136"/>
    </source>
</evidence>
<feature type="transmembrane region" description="Helical" evidence="8">
    <location>
        <begin position="381"/>
        <end position="400"/>
    </location>
</feature>
<dbReference type="EMBL" id="SZQA01000024">
    <property type="protein sequence ID" value="TKK85983.1"/>
    <property type="molecule type" value="Genomic_DNA"/>
</dbReference>
<keyword evidence="4 8" id="KW-0812">Transmembrane</keyword>
<dbReference type="OrthoDB" id="3348156at2"/>
<comment type="subcellular location">
    <subcellularLocation>
        <location evidence="1">Cell membrane</location>
        <topology evidence="1">Multi-pass membrane protein</topology>
    </subcellularLocation>
</comment>
<gene>
    <name evidence="9" type="ORF">FDA94_23565</name>
</gene>
<keyword evidence="10" id="KW-1185">Reference proteome</keyword>
<evidence type="ECO:0000256" key="7">
    <source>
        <dbReference type="ARBA" id="ARBA00024033"/>
    </source>
</evidence>
<keyword evidence="5 8" id="KW-1133">Transmembrane helix</keyword>
<keyword evidence="3" id="KW-0808">Transferase</keyword>
<evidence type="ECO:0000256" key="8">
    <source>
        <dbReference type="SAM" id="Phobius"/>
    </source>
</evidence>
<dbReference type="Pfam" id="PF09594">
    <property type="entry name" value="GT87"/>
    <property type="match status" value="1"/>
</dbReference>
<dbReference type="AlphaFoldDB" id="A0A4V5UZ42"/>
<feature type="transmembrane region" description="Helical" evidence="8">
    <location>
        <begin position="274"/>
        <end position="296"/>
    </location>
</feature>
<comment type="caution">
    <text evidence="9">The sequence shown here is derived from an EMBL/GenBank/DDBJ whole genome shotgun (WGS) entry which is preliminary data.</text>
</comment>
<feature type="transmembrane region" description="Helical" evidence="8">
    <location>
        <begin position="216"/>
        <end position="236"/>
    </location>
</feature>
<feature type="transmembrane region" description="Helical" evidence="8">
    <location>
        <begin position="18"/>
        <end position="38"/>
    </location>
</feature>
<feature type="transmembrane region" description="Helical" evidence="8">
    <location>
        <begin position="302"/>
        <end position="321"/>
    </location>
</feature>
<feature type="transmembrane region" description="Helical" evidence="8">
    <location>
        <begin position="342"/>
        <end position="361"/>
    </location>
</feature>
<dbReference type="PIRSF" id="PIRSF010361">
    <property type="entry name" value="UCP010361"/>
    <property type="match status" value="1"/>
</dbReference>
<evidence type="ECO:0000256" key="4">
    <source>
        <dbReference type="ARBA" id="ARBA00022692"/>
    </source>
</evidence>
<evidence type="ECO:0000313" key="9">
    <source>
        <dbReference type="EMBL" id="TKK85983.1"/>
    </source>
</evidence>
<protein>
    <submittedName>
        <fullName evidence="9">DUF2029 domain-containing protein</fullName>
    </submittedName>
</protein>
<reference evidence="9 10" key="1">
    <citation type="submission" date="2019-04" db="EMBL/GenBank/DDBJ databases">
        <title>Herbidospora sp. NEAU-GS14.nov., a novel actinomycete isolated from soil.</title>
        <authorList>
            <person name="Han L."/>
        </authorList>
    </citation>
    <scope>NUCLEOTIDE SEQUENCE [LARGE SCALE GENOMIC DNA]</scope>
    <source>
        <strain evidence="9 10">NEAU-GS14</strain>
    </source>
</reference>
<accession>A0A4V5UZ42</accession>
<evidence type="ECO:0000256" key="1">
    <source>
        <dbReference type="ARBA" id="ARBA00004651"/>
    </source>
</evidence>
<sequence>MTRTTEAPGPRAAVVNGLIPYVPLGLLASLGAILAYYWKSACRFGGAWNSGIDQYTNFCYTDIYPLWFARGLNEGKIPYIQGEVEYPVGIGGIMELVRRLSFGDAVRFYDITVIIMGVSLVIGVLCMAALAGPTRKWDALWYALAPAVILSAYINWDLAAGALALGGLLAWARERHYLAGALLALAVATKFYPLMFLGALFLLTVRTAKWMPFLKMLGAAVGVWLLANGPVMLASFDGWKRFYTFSSERGVDWGGLWFFFQKYQWGVLADGEHLNLMAMIAVGVLLLGITILTLAAPTRPRLMQICFLALAAFMVTNKVWSPQYVLWLMPFAVLARPKWPSLAVWQVTEVWYFFAIWLYFVGMDPNHSAQGIGDGPYFLAVWARALAVIALMVLVVLDILMPDRDVVRVAGIDDQAGGVFDRAPDRFVLFRRAAKTEAS</sequence>
<name>A0A4V5UZ42_9ACTN</name>
<feature type="transmembrane region" description="Helical" evidence="8">
    <location>
        <begin position="139"/>
        <end position="165"/>
    </location>
</feature>
<evidence type="ECO:0000256" key="2">
    <source>
        <dbReference type="ARBA" id="ARBA00022475"/>
    </source>
</evidence>
<evidence type="ECO:0000313" key="10">
    <source>
        <dbReference type="Proteomes" id="UP000308705"/>
    </source>
</evidence>
<evidence type="ECO:0000256" key="3">
    <source>
        <dbReference type="ARBA" id="ARBA00022679"/>
    </source>
</evidence>
<keyword evidence="6 8" id="KW-0472">Membrane</keyword>
<dbReference type="GO" id="GO:0005886">
    <property type="term" value="C:plasma membrane"/>
    <property type="evidence" value="ECO:0007669"/>
    <property type="project" value="UniProtKB-SubCell"/>
</dbReference>
<dbReference type="InterPro" id="IPR018584">
    <property type="entry name" value="GT87"/>
</dbReference>
<proteinExistence type="inferred from homology"/>